<evidence type="ECO:0000313" key="5">
    <source>
        <dbReference type="EMBL" id="GGX55773.1"/>
    </source>
</evidence>
<organism evidence="5 6">
    <name type="scientific">Litorimonas cladophorae</name>
    <dbReference type="NCBI Taxonomy" id="1220491"/>
    <lineage>
        <taxon>Bacteria</taxon>
        <taxon>Pseudomonadati</taxon>
        <taxon>Pseudomonadota</taxon>
        <taxon>Alphaproteobacteria</taxon>
        <taxon>Maricaulales</taxon>
        <taxon>Robiginitomaculaceae</taxon>
    </lineage>
</organism>
<dbReference type="InterPro" id="IPR033140">
    <property type="entry name" value="Lipase_GDXG_put_SER_AS"/>
</dbReference>
<comment type="similarity">
    <text evidence="1">Belongs to the 'GDXG' lipolytic enzyme family.</text>
</comment>
<accession>A0A918K9H1</accession>
<dbReference type="PROSITE" id="PS01173">
    <property type="entry name" value="LIPASE_GDXG_HIS"/>
    <property type="match status" value="1"/>
</dbReference>
<evidence type="ECO:0000259" key="4">
    <source>
        <dbReference type="Pfam" id="PF07859"/>
    </source>
</evidence>
<dbReference type="GO" id="GO:0004806">
    <property type="term" value="F:triacylglycerol lipase activity"/>
    <property type="evidence" value="ECO:0007669"/>
    <property type="project" value="TreeGrafter"/>
</dbReference>
<dbReference type="InterPro" id="IPR029058">
    <property type="entry name" value="AB_hydrolase_fold"/>
</dbReference>
<protein>
    <recommendedName>
        <fullName evidence="4">Alpha/beta hydrolase fold-3 domain-containing protein</fullName>
    </recommendedName>
</protein>
<feature type="domain" description="Alpha/beta hydrolase fold-3" evidence="4">
    <location>
        <begin position="123"/>
        <end position="337"/>
    </location>
</feature>
<comment type="caution">
    <text evidence="5">The sequence shown here is derived from an EMBL/GenBank/DDBJ whole genome shotgun (WGS) entry which is preliminary data.</text>
</comment>
<dbReference type="Pfam" id="PF07859">
    <property type="entry name" value="Abhydrolase_3"/>
    <property type="match status" value="1"/>
</dbReference>
<dbReference type="PANTHER" id="PTHR48081:SF30">
    <property type="entry name" value="ACETYL-HYDROLASE LIPR-RELATED"/>
    <property type="match status" value="1"/>
</dbReference>
<evidence type="ECO:0000256" key="3">
    <source>
        <dbReference type="PROSITE-ProRule" id="PRU10038"/>
    </source>
</evidence>
<keyword evidence="6" id="KW-1185">Reference proteome</keyword>
<proteinExistence type="inferred from homology"/>
<dbReference type="EMBL" id="BMYV01000001">
    <property type="protein sequence ID" value="GGX55773.1"/>
    <property type="molecule type" value="Genomic_DNA"/>
</dbReference>
<dbReference type="AlphaFoldDB" id="A0A918K9H1"/>
<keyword evidence="2" id="KW-0378">Hydrolase</keyword>
<evidence type="ECO:0000256" key="1">
    <source>
        <dbReference type="ARBA" id="ARBA00010515"/>
    </source>
</evidence>
<dbReference type="RefSeq" id="WP_189579742.1">
    <property type="nucleotide sequence ID" value="NZ_BMYV01000001.1"/>
</dbReference>
<dbReference type="InterPro" id="IPR013094">
    <property type="entry name" value="AB_hydrolase_3"/>
</dbReference>
<dbReference type="PROSITE" id="PS01174">
    <property type="entry name" value="LIPASE_GDXG_SER"/>
    <property type="match status" value="1"/>
</dbReference>
<dbReference type="Proteomes" id="UP000600865">
    <property type="component" value="Unassembled WGS sequence"/>
</dbReference>
<dbReference type="InterPro" id="IPR050300">
    <property type="entry name" value="GDXG_lipolytic_enzyme"/>
</dbReference>
<feature type="active site" evidence="3">
    <location>
        <position position="201"/>
    </location>
</feature>
<name>A0A918K9H1_9PROT</name>
<evidence type="ECO:0000256" key="2">
    <source>
        <dbReference type="ARBA" id="ARBA00022801"/>
    </source>
</evidence>
<reference evidence="5 6" key="1">
    <citation type="journal article" date="2014" name="Int. J. Syst. Evol. Microbiol.">
        <title>Complete genome sequence of Corynebacterium casei LMG S-19264T (=DSM 44701T), isolated from a smear-ripened cheese.</title>
        <authorList>
            <consortium name="US DOE Joint Genome Institute (JGI-PGF)"/>
            <person name="Walter F."/>
            <person name="Albersmeier A."/>
            <person name="Kalinowski J."/>
            <person name="Ruckert C."/>
        </authorList>
    </citation>
    <scope>NUCLEOTIDE SEQUENCE [LARGE SCALE GENOMIC DNA]</scope>
    <source>
        <strain evidence="5 6">KCTC 23968</strain>
    </source>
</reference>
<evidence type="ECO:0000313" key="6">
    <source>
        <dbReference type="Proteomes" id="UP000600865"/>
    </source>
</evidence>
<sequence length="362" mass="39881">MFFLIPTTVALIGLPYAYLKIRSKKLAGEDLTRFDSTPPIFAMAQPSEGLDNLNQYLHDMFVEPAQKGSKNAGWESKRERFDAAAMARDYGDAEFRPETIVFNGEEITGSWTLVPGYDPDRRLLYMHGGAFSVGSDISHRPLTVQLARRTGMAVFAPNYRLMPENSRRDGINDTRDAYNWILENGPDGAAPVTKLALAGDSAGGNLVLMLANWARKNATRQPDAVVAFSPTTDATLSSPSMKTNLATDHMLRPMLAPILKAPKILLLPAMSRHYAMSPSDPEQSPIYDDLSNLPPTFVQASADELLHDDAVRFVNKAKAAGSPVSFQSWGGGLPHVWQIFDDYLPEASDALDEVEAFLKEYI</sequence>
<dbReference type="PANTHER" id="PTHR48081">
    <property type="entry name" value="AB HYDROLASE SUPERFAMILY PROTEIN C4A8.06C"/>
    <property type="match status" value="1"/>
</dbReference>
<dbReference type="SUPFAM" id="SSF53474">
    <property type="entry name" value="alpha/beta-Hydrolases"/>
    <property type="match status" value="1"/>
</dbReference>
<gene>
    <name evidence="5" type="ORF">GCM10011309_00530</name>
</gene>
<dbReference type="Gene3D" id="3.40.50.1820">
    <property type="entry name" value="alpha/beta hydrolase"/>
    <property type="match status" value="1"/>
</dbReference>
<dbReference type="InterPro" id="IPR002168">
    <property type="entry name" value="Lipase_GDXG_HIS_AS"/>
</dbReference>